<dbReference type="PANTHER" id="PTHR43391:SF14">
    <property type="entry name" value="DEHYDROGENASE_REDUCTASE SDR FAMILY PROTEIN 7-LIKE"/>
    <property type="match status" value="1"/>
</dbReference>
<evidence type="ECO:0000313" key="5">
    <source>
        <dbReference type="EMBL" id="SJM71520.1"/>
    </source>
</evidence>
<gene>
    <name evidence="5" type="ORF">FM101_13450</name>
</gene>
<dbReference type="GO" id="GO:0016491">
    <property type="term" value="F:oxidoreductase activity"/>
    <property type="evidence" value="ECO:0007669"/>
    <property type="project" value="UniProtKB-KW"/>
</dbReference>
<evidence type="ECO:0000256" key="1">
    <source>
        <dbReference type="ARBA" id="ARBA00006484"/>
    </source>
</evidence>
<dbReference type="Gene3D" id="3.40.50.720">
    <property type="entry name" value="NAD(P)-binding Rossmann-like Domain"/>
    <property type="match status" value="1"/>
</dbReference>
<dbReference type="SUPFAM" id="SSF51735">
    <property type="entry name" value="NAD(P)-binding Rossmann-fold domains"/>
    <property type="match status" value="1"/>
</dbReference>
<dbReference type="PRINTS" id="PR00081">
    <property type="entry name" value="GDHRDH"/>
</dbReference>
<dbReference type="InterPro" id="IPR036291">
    <property type="entry name" value="NAD(P)-bd_dom_sf"/>
</dbReference>
<proteinExistence type="inferred from homology"/>
<evidence type="ECO:0000256" key="3">
    <source>
        <dbReference type="ARBA" id="ARBA00023002"/>
    </source>
</evidence>
<dbReference type="Pfam" id="PF00106">
    <property type="entry name" value="adh_short"/>
    <property type="match status" value="1"/>
</dbReference>
<dbReference type="CDD" id="cd05233">
    <property type="entry name" value="SDR_c"/>
    <property type="match status" value="1"/>
</dbReference>
<evidence type="ECO:0000313" key="6">
    <source>
        <dbReference type="Proteomes" id="UP000195913"/>
    </source>
</evidence>
<evidence type="ECO:0000256" key="2">
    <source>
        <dbReference type="ARBA" id="ARBA00022857"/>
    </source>
</evidence>
<keyword evidence="2" id="KW-0521">NADP</keyword>
<dbReference type="InterPro" id="IPR002347">
    <property type="entry name" value="SDR_fam"/>
</dbReference>
<keyword evidence="6" id="KW-1185">Reference proteome</keyword>
<comment type="similarity">
    <text evidence="1 4">Belongs to the short-chain dehydrogenases/reductases (SDR) family.</text>
</comment>
<accession>A0A1R4GTC1</accession>
<reference evidence="5 6" key="1">
    <citation type="submission" date="2017-02" db="EMBL/GenBank/DDBJ databases">
        <authorList>
            <person name="Peterson S.W."/>
        </authorList>
    </citation>
    <scope>NUCLEOTIDE SEQUENCE [LARGE SCALE GENOMIC DNA]</scope>
    <source>
        <strain evidence="5 6">B Ar 00.02</strain>
    </source>
</reference>
<sequence length="260" mass="27196">MRLARAGFTLQVTDVDLQQAEAVAANINAESSLPAERQALASALDVRDAAACSAAAEAARSRAGSLSLWVNNAGAFFTGPVWDQDERQRRLVLEVNAAGTINGTLAALGLMRPANAGLIVNVASLAGLVGVPGEGIYAASKHAVLGFSVSALADLRAAGVKGVDISCVCPDGMWTPMLHDKLDDPGAALSFTGKLLQPGEVADVVLRVVDKPRPVTAWPRWRGGQVRLFDTFPRFAVGLAPLMVAYGRKRQAAFARKLGA</sequence>
<dbReference type="PRINTS" id="PR00080">
    <property type="entry name" value="SDRFAMILY"/>
</dbReference>
<dbReference type="PANTHER" id="PTHR43391">
    <property type="entry name" value="RETINOL DEHYDROGENASE-RELATED"/>
    <property type="match status" value="1"/>
</dbReference>
<dbReference type="AlphaFoldDB" id="A0A1R4GTC1"/>
<keyword evidence="3" id="KW-0560">Oxidoreductase</keyword>
<dbReference type="EMBL" id="FUHW01000044">
    <property type="protein sequence ID" value="SJM71520.1"/>
    <property type="molecule type" value="Genomic_DNA"/>
</dbReference>
<protein>
    <submittedName>
        <fullName evidence="5">Dehydrogenases with different specificities (Related to short-chain alcohol dehydrogenases)</fullName>
    </submittedName>
</protein>
<name>A0A1R4GTC1_9MICC</name>
<organism evidence="5 6">
    <name type="scientific">Arthrobacter rhombi</name>
    <dbReference type="NCBI Taxonomy" id="71253"/>
    <lineage>
        <taxon>Bacteria</taxon>
        <taxon>Bacillati</taxon>
        <taxon>Actinomycetota</taxon>
        <taxon>Actinomycetes</taxon>
        <taxon>Micrococcales</taxon>
        <taxon>Micrococcaceae</taxon>
        <taxon>Arthrobacter</taxon>
    </lineage>
</organism>
<dbReference type="Proteomes" id="UP000195913">
    <property type="component" value="Unassembled WGS sequence"/>
</dbReference>
<evidence type="ECO:0000256" key="4">
    <source>
        <dbReference type="RuleBase" id="RU000363"/>
    </source>
</evidence>